<reference evidence="2 3" key="1">
    <citation type="submission" date="2019-04" db="EMBL/GenBank/DDBJ databases">
        <authorList>
            <consortium name="Wellcome Sanger Institute Data Sharing"/>
        </authorList>
    </citation>
    <scope>NUCLEOTIDE SEQUENCE [LARGE SCALE GENOMIC DNA]</scope>
</reference>
<dbReference type="GO" id="GO:0007098">
    <property type="term" value="P:centrosome cycle"/>
    <property type="evidence" value="ECO:0007669"/>
    <property type="project" value="InterPro"/>
</dbReference>
<reference evidence="2" key="3">
    <citation type="submission" date="2025-09" db="UniProtKB">
        <authorList>
            <consortium name="Ensembl"/>
        </authorList>
    </citation>
    <scope>IDENTIFICATION</scope>
</reference>
<dbReference type="Proteomes" id="UP000694397">
    <property type="component" value="Chromosome 6"/>
</dbReference>
<keyword evidence="3" id="KW-1185">Reference proteome</keyword>
<reference evidence="2" key="2">
    <citation type="submission" date="2025-08" db="UniProtKB">
        <authorList>
            <consortium name="Ensembl"/>
        </authorList>
    </citation>
    <scope>IDENTIFICATION</scope>
</reference>
<dbReference type="Ensembl" id="ENSSFOT00015020657.2">
    <property type="protein sequence ID" value="ENSSFOP00015020425.2"/>
    <property type="gene ID" value="ENSSFOG00015013099.2"/>
</dbReference>
<dbReference type="GeneTree" id="ENSGT00390000014634"/>
<evidence type="ECO:0000256" key="1">
    <source>
        <dbReference type="SAM" id="Coils"/>
    </source>
</evidence>
<evidence type="ECO:0000313" key="2">
    <source>
        <dbReference type="Ensembl" id="ENSSFOP00015020425.2"/>
    </source>
</evidence>
<dbReference type="InterPro" id="IPR029327">
    <property type="entry name" value="HAUS4"/>
</dbReference>
<accession>A0A8C9RX51</accession>
<dbReference type="InterPro" id="IPR026214">
    <property type="entry name" value="HAUS4_met"/>
</dbReference>
<sequence>REQNADCVHCVPAVLASFPLCQLTEEDLTQNPLFCKFLATLSHHVDRTGLAVSLKEELEKAERELQTQRLAWLQSESLFRLLQEMIQDHCVRQHHNSTSSEDNKFYETMEQCLLVAQCVRQLDPSSTTGQEQPPLLGLSAKHVLDLMPPEKDVRHMKQRLLAELEIRLKKKCFNILSYYQPDWEDESEGLKNLKLSRLPETLESESKRVEALREKEWERATLLQRQTHYYLSELMGCMQILQSLILDYHLKAQKELDKKKVDYLEAKCQIVIRKIRAEMLQLQLDTYTAEKISAHRKIKEKLDAELKAVRAEKQSAESMLSSFEILGQEFEALVQEYSQLRLEIDNKSWALREFSQHSH</sequence>
<dbReference type="PRINTS" id="PR02090">
    <property type="entry name" value="HAUSAUGMINL4"/>
</dbReference>
<dbReference type="GO" id="GO:0070652">
    <property type="term" value="C:HAUS complex"/>
    <property type="evidence" value="ECO:0007669"/>
    <property type="project" value="InterPro"/>
</dbReference>
<gene>
    <name evidence="2" type="primary">LOC108927197</name>
</gene>
<dbReference type="PANTHER" id="PTHR16219">
    <property type="entry name" value="AUGMIN SUBUNIT 4 FAMILY MEMBER"/>
    <property type="match status" value="1"/>
</dbReference>
<dbReference type="OrthoDB" id="661220at2759"/>
<feature type="coiled-coil region" evidence="1">
    <location>
        <begin position="292"/>
        <end position="319"/>
    </location>
</feature>
<protein>
    <submittedName>
        <fullName evidence="2">HAUS augmin-like complex, subunit 4</fullName>
    </submittedName>
</protein>
<proteinExistence type="predicted"/>
<dbReference type="GO" id="GO:0051011">
    <property type="term" value="F:microtubule minus-end binding"/>
    <property type="evidence" value="ECO:0007669"/>
    <property type="project" value="TreeGrafter"/>
</dbReference>
<dbReference type="PANTHER" id="PTHR16219:SF1">
    <property type="entry name" value="HAUS AUGMIN-LIKE COMPLEX SUBUNIT 4"/>
    <property type="match status" value="1"/>
</dbReference>
<dbReference type="Pfam" id="PF14735">
    <property type="entry name" value="HAUS4"/>
    <property type="match status" value="1"/>
</dbReference>
<dbReference type="GO" id="GO:0051225">
    <property type="term" value="P:spindle assembly"/>
    <property type="evidence" value="ECO:0007669"/>
    <property type="project" value="InterPro"/>
</dbReference>
<dbReference type="AlphaFoldDB" id="A0A8C9RX51"/>
<evidence type="ECO:0000313" key="3">
    <source>
        <dbReference type="Proteomes" id="UP000694397"/>
    </source>
</evidence>
<keyword evidence="1" id="KW-0175">Coiled coil</keyword>
<name>A0A8C9RX51_SCLFO</name>
<organism evidence="2 3">
    <name type="scientific">Scleropages formosus</name>
    <name type="common">Asian bonytongue</name>
    <name type="synonym">Osteoglossum formosum</name>
    <dbReference type="NCBI Taxonomy" id="113540"/>
    <lineage>
        <taxon>Eukaryota</taxon>
        <taxon>Metazoa</taxon>
        <taxon>Chordata</taxon>
        <taxon>Craniata</taxon>
        <taxon>Vertebrata</taxon>
        <taxon>Euteleostomi</taxon>
        <taxon>Actinopterygii</taxon>
        <taxon>Neopterygii</taxon>
        <taxon>Teleostei</taxon>
        <taxon>Osteoglossocephala</taxon>
        <taxon>Osteoglossomorpha</taxon>
        <taxon>Osteoglossiformes</taxon>
        <taxon>Osteoglossidae</taxon>
        <taxon>Scleropages</taxon>
    </lineage>
</organism>